<accession>A0ABN7VNC7</accession>
<keyword evidence="2" id="KW-1185">Reference proteome</keyword>
<proteinExistence type="predicted"/>
<evidence type="ECO:0000313" key="2">
    <source>
        <dbReference type="Proteomes" id="UP000789901"/>
    </source>
</evidence>
<gene>
    <name evidence="1" type="ORF">GMARGA_LOCUS20849</name>
</gene>
<feature type="non-terminal residue" evidence="1">
    <location>
        <position position="1"/>
    </location>
</feature>
<organism evidence="1 2">
    <name type="scientific">Gigaspora margarita</name>
    <dbReference type="NCBI Taxonomy" id="4874"/>
    <lineage>
        <taxon>Eukaryota</taxon>
        <taxon>Fungi</taxon>
        <taxon>Fungi incertae sedis</taxon>
        <taxon>Mucoromycota</taxon>
        <taxon>Glomeromycotina</taxon>
        <taxon>Glomeromycetes</taxon>
        <taxon>Diversisporales</taxon>
        <taxon>Gigasporaceae</taxon>
        <taxon>Gigaspora</taxon>
    </lineage>
</organism>
<comment type="caution">
    <text evidence="1">The sequence shown here is derived from an EMBL/GenBank/DDBJ whole genome shotgun (WGS) entry which is preliminary data.</text>
</comment>
<protein>
    <submittedName>
        <fullName evidence="1">4164_t:CDS:1</fullName>
    </submittedName>
</protein>
<evidence type="ECO:0000313" key="1">
    <source>
        <dbReference type="EMBL" id="CAG8788545.1"/>
    </source>
</evidence>
<sequence>SHYAISLTSKVKILNKVVDATLVNILQYAKETYEKLYKLDRVNLDTITEFLVIDQTVSEEQNYELVKEITAKEIEATIGSLACNKVPEVDRLSYKFYKGIKVEITPVLKTLFNEGQIIRTVIQHANSKSQTDFEVTKSIS</sequence>
<reference evidence="1 2" key="1">
    <citation type="submission" date="2021-06" db="EMBL/GenBank/DDBJ databases">
        <authorList>
            <person name="Kallberg Y."/>
            <person name="Tangrot J."/>
            <person name="Rosling A."/>
        </authorList>
    </citation>
    <scope>NUCLEOTIDE SEQUENCE [LARGE SCALE GENOMIC DNA]</scope>
    <source>
        <strain evidence="1 2">120-4 pot B 10/14</strain>
    </source>
</reference>
<dbReference type="EMBL" id="CAJVQB010018703">
    <property type="protein sequence ID" value="CAG8788545.1"/>
    <property type="molecule type" value="Genomic_DNA"/>
</dbReference>
<dbReference type="Proteomes" id="UP000789901">
    <property type="component" value="Unassembled WGS sequence"/>
</dbReference>
<name>A0ABN7VNC7_GIGMA</name>